<gene>
    <name evidence="5" type="ORF">L1F33_13155</name>
</gene>
<dbReference type="SMART" id="SM00419">
    <property type="entry name" value="HTH_CRP"/>
    <property type="match status" value="1"/>
</dbReference>
<keyword evidence="3" id="KW-0804">Transcription</keyword>
<proteinExistence type="predicted"/>
<dbReference type="InterPro" id="IPR012318">
    <property type="entry name" value="HTH_CRP"/>
</dbReference>
<keyword evidence="1" id="KW-0805">Transcription regulation</keyword>
<organism evidence="5 6">
    <name type="scientific">Qipengyuania spongiae</name>
    <dbReference type="NCBI Taxonomy" id="2909673"/>
    <lineage>
        <taxon>Bacteria</taxon>
        <taxon>Pseudomonadati</taxon>
        <taxon>Pseudomonadota</taxon>
        <taxon>Alphaproteobacteria</taxon>
        <taxon>Sphingomonadales</taxon>
        <taxon>Erythrobacteraceae</taxon>
        <taxon>Qipengyuania</taxon>
    </lineage>
</organism>
<reference evidence="5" key="1">
    <citation type="submission" date="2022-02" db="EMBL/GenBank/DDBJ databases">
        <title>Qipengyuania spongiae sp. nov., isolated from marine sponge.</title>
        <authorList>
            <person name="Li Z."/>
            <person name="Zhang M."/>
        </authorList>
    </citation>
    <scope>NUCLEOTIDE SEQUENCE</scope>
    <source>
        <strain evidence="5">PHS-Z21</strain>
    </source>
</reference>
<dbReference type="InterPro" id="IPR018490">
    <property type="entry name" value="cNMP-bd_dom_sf"/>
</dbReference>
<dbReference type="EMBL" id="CP092471">
    <property type="protein sequence ID" value="UVI39160.1"/>
    <property type="molecule type" value="Genomic_DNA"/>
</dbReference>
<evidence type="ECO:0000313" key="5">
    <source>
        <dbReference type="EMBL" id="UVI39160.1"/>
    </source>
</evidence>
<name>A0ABY5SXW4_9SPHN</name>
<dbReference type="Gene3D" id="1.10.10.10">
    <property type="entry name" value="Winged helix-like DNA-binding domain superfamily/Winged helix DNA-binding domain"/>
    <property type="match status" value="1"/>
</dbReference>
<evidence type="ECO:0000313" key="6">
    <source>
        <dbReference type="Proteomes" id="UP001065265"/>
    </source>
</evidence>
<sequence>MTKALIAKLSQFARLSSEDRDAIVGLETVHCKTARAHTPLISEGDKPIHVRLVLSGWACRHKDLANGRRQIVAFFLPGDFCDLNVYLLRSMDHTISAVTDVKYLQLSAGMLGKLTEERPRVAQALMWSELVSASIQREWLVSLGQRTAMERVGHLIVELYTRLKSVGLAADCRMAFPVTQSELAEVTGVTPVHLNRTLQELRRQKLIELESRQLTILDLDRLRDLAMFELGYLHLDREGRHLDAND</sequence>
<dbReference type="SUPFAM" id="SSF46785">
    <property type="entry name" value="Winged helix' DNA-binding domain"/>
    <property type="match status" value="1"/>
</dbReference>
<accession>A0ABY5SXW4</accession>
<evidence type="ECO:0000256" key="2">
    <source>
        <dbReference type="ARBA" id="ARBA00023125"/>
    </source>
</evidence>
<dbReference type="InterPro" id="IPR036388">
    <property type="entry name" value="WH-like_DNA-bd_sf"/>
</dbReference>
<keyword evidence="6" id="KW-1185">Reference proteome</keyword>
<evidence type="ECO:0000259" key="4">
    <source>
        <dbReference type="PROSITE" id="PS51063"/>
    </source>
</evidence>
<dbReference type="PROSITE" id="PS51063">
    <property type="entry name" value="HTH_CRP_2"/>
    <property type="match status" value="1"/>
</dbReference>
<evidence type="ECO:0000256" key="3">
    <source>
        <dbReference type="ARBA" id="ARBA00023163"/>
    </source>
</evidence>
<dbReference type="RefSeq" id="WP_265558342.1">
    <property type="nucleotide sequence ID" value="NZ_CP092471.1"/>
</dbReference>
<evidence type="ECO:0000256" key="1">
    <source>
        <dbReference type="ARBA" id="ARBA00023015"/>
    </source>
</evidence>
<keyword evidence="2" id="KW-0238">DNA-binding</keyword>
<dbReference type="Proteomes" id="UP001065265">
    <property type="component" value="Chromosome"/>
</dbReference>
<dbReference type="Pfam" id="PF00027">
    <property type="entry name" value="cNMP_binding"/>
    <property type="match status" value="1"/>
</dbReference>
<feature type="domain" description="HTH crp-type" evidence="4">
    <location>
        <begin position="146"/>
        <end position="220"/>
    </location>
</feature>
<dbReference type="CDD" id="cd00038">
    <property type="entry name" value="CAP_ED"/>
    <property type="match status" value="1"/>
</dbReference>
<dbReference type="InterPro" id="IPR000595">
    <property type="entry name" value="cNMP-bd_dom"/>
</dbReference>
<dbReference type="Pfam" id="PF13545">
    <property type="entry name" value="HTH_Crp_2"/>
    <property type="match status" value="1"/>
</dbReference>
<protein>
    <submittedName>
        <fullName evidence="5">Crp/Fnr family transcriptional regulator</fullName>
    </submittedName>
</protein>
<dbReference type="Gene3D" id="2.60.120.10">
    <property type="entry name" value="Jelly Rolls"/>
    <property type="match status" value="1"/>
</dbReference>
<dbReference type="InterPro" id="IPR036390">
    <property type="entry name" value="WH_DNA-bd_sf"/>
</dbReference>
<dbReference type="InterPro" id="IPR014710">
    <property type="entry name" value="RmlC-like_jellyroll"/>
</dbReference>
<dbReference type="SUPFAM" id="SSF51206">
    <property type="entry name" value="cAMP-binding domain-like"/>
    <property type="match status" value="1"/>
</dbReference>